<feature type="domain" description="RING-type" evidence="6">
    <location>
        <begin position="129"/>
        <end position="177"/>
    </location>
</feature>
<evidence type="ECO:0000256" key="5">
    <source>
        <dbReference type="SAM" id="Phobius"/>
    </source>
</evidence>
<keyword evidence="5" id="KW-0812">Transmembrane</keyword>
<dbReference type="EMBL" id="VCAZ01000019">
    <property type="protein sequence ID" value="TSK72145.1"/>
    <property type="molecule type" value="Genomic_DNA"/>
</dbReference>
<sequence>MDPAVSHSGNLDQEKKLGCMCSSDSVNPCVQILSDQGITTGSTERPKIKEEPCLCVKNPTLSATDGPKMSEIHPGECLAQEPLLNEHFNILRSDESEYTGSRTERTGGGISRTLGCLIQEPTNTVEDECPICTEPYHSHGDHSAVLLNCNHSVCQHCLAVMLKQAADCFCVQCPLCRQKTPLLQEQIYRLQEDITFCSCPSNFSSLTPQSEPEVGSGFCSTLEQYLLVRAETARVCGCFEHPRGLIQAIRRMQSRHRCCYAALLVMLYMVELSFLMLVFLPVLVLVLLFTLAT</sequence>
<evidence type="ECO:0000256" key="3">
    <source>
        <dbReference type="ARBA" id="ARBA00022833"/>
    </source>
</evidence>
<dbReference type="Proteomes" id="UP000319801">
    <property type="component" value="Unassembled WGS sequence"/>
</dbReference>
<evidence type="ECO:0000256" key="2">
    <source>
        <dbReference type="ARBA" id="ARBA00022771"/>
    </source>
</evidence>
<keyword evidence="5" id="KW-1133">Transmembrane helix</keyword>
<accession>A0A556TUI6</accession>
<evidence type="ECO:0000313" key="7">
    <source>
        <dbReference type="EMBL" id="TSK72145.1"/>
    </source>
</evidence>
<reference evidence="7 8" key="1">
    <citation type="journal article" date="2019" name="Genome Biol. Evol.">
        <title>Whole-Genome Sequencing of the Giant Devil Catfish, Bagarius yarrelli.</title>
        <authorList>
            <person name="Jiang W."/>
            <person name="Lv Y."/>
            <person name="Cheng L."/>
            <person name="Yang K."/>
            <person name="Chao B."/>
            <person name="Wang X."/>
            <person name="Li Y."/>
            <person name="Pan X."/>
            <person name="You X."/>
            <person name="Zhang Y."/>
            <person name="Yang J."/>
            <person name="Li J."/>
            <person name="Zhang X."/>
            <person name="Liu S."/>
            <person name="Sun C."/>
            <person name="Yang J."/>
            <person name="Shi Q."/>
        </authorList>
    </citation>
    <scope>NUCLEOTIDE SEQUENCE [LARGE SCALE GENOMIC DNA]</scope>
    <source>
        <strain evidence="7">JWS20170419001</strain>
        <tissue evidence="7">Muscle</tissue>
    </source>
</reference>
<keyword evidence="3" id="KW-0862">Zinc</keyword>
<name>A0A556TUI6_BAGYA</name>
<dbReference type="SUPFAM" id="SSF57850">
    <property type="entry name" value="RING/U-box"/>
    <property type="match status" value="1"/>
</dbReference>
<keyword evidence="2 4" id="KW-0863">Zinc-finger</keyword>
<organism evidence="7 8">
    <name type="scientific">Bagarius yarrelli</name>
    <name type="common">Goonch</name>
    <name type="synonym">Bagrus yarrelli</name>
    <dbReference type="NCBI Taxonomy" id="175774"/>
    <lineage>
        <taxon>Eukaryota</taxon>
        <taxon>Metazoa</taxon>
        <taxon>Chordata</taxon>
        <taxon>Craniata</taxon>
        <taxon>Vertebrata</taxon>
        <taxon>Euteleostomi</taxon>
        <taxon>Actinopterygii</taxon>
        <taxon>Neopterygii</taxon>
        <taxon>Teleostei</taxon>
        <taxon>Ostariophysi</taxon>
        <taxon>Siluriformes</taxon>
        <taxon>Sisoridae</taxon>
        <taxon>Sisorinae</taxon>
        <taxon>Bagarius</taxon>
    </lineage>
</organism>
<evidence type="ECO:0000256" key="1">
    <source>
        <dbReference type="ARBA" id="ARBA00022723"/>
    </source>
</evidence>
<dbReference type="Gene3D" id="3.30.40.10">
    <property type="entry name" value="Zinc/RING finger domain, C3HC4 (zinc finger)"/>
    <property type="match status" value="1"/>
</dbReference>
<feature type="transmembrane region" description="Helical" evidence="5">
    <location>
        <begin position="259"/>
        <end position="292"/>
    </location>
</feature>
<protein>
    <recommendedName>
        <fullName evidence="6">RING-type domain-containing protein</fullName>
    </recommendedName>
</protein>
<dbReference type="SMART" id="SM00184">
    <property type="entry name" value="RING"/>
    <property type="match status" value="1"/>
</dbReference>
<dbReference type="InterPro" id="IPR013083">
    <property type="entry name" value="Znf_RING/FYVE/PHD"/>
</dbReference>
<dbReference type="InterPro" id="IPR017907">
    <property type="entry name" value="Znf_RING_CS"/>
</dbReference>
<comment type="caution">
    <text evidence="7">The sequence shown here is derived from an EMBL/GenBank/DDBJ whole genome shotgun (WGS) entry which is preliminary data.</text>
</comment>
<keyword evidence="8" id="KW-1185">Reference proteome</keyword>
<gene>
    <name evidence="7" type="ORF">Baya_3129</name>
</gene>
<evidence type="ECO:0000256" key="4">
    <source>
        <dbReference type="PROSITE-ProRule" id="PRU00175"/>
    </source>
</evidence>
<proteinExistence type="predicted"/>
<evidence type="ECO:0000313" key="8">
    <source>
        <dbReference type="Proteomes" id="UP000319801"/>
    </source>
</evidence>
<keyword evidence="1" id="KW-0479">Metal-binding</keyword>
<dbReference type="GO" id="GO:0008270">
    <property type="term" value="F:zinc ion binding"/>
    <property type="evidence" value="ECO:0007669"/>
    <property type="project" value="UniProtKB-KW"/>
</dbReference>
<dbReference type="InterPro" id="IPR001841">
    <property type="entry name" value="Znf_RING"/>
</dbReference>
<dbReference type="OrthoDB" id="8062037at2759"/>
<keyword evidence="5" id="KW-0472">Membrane</keyword>
<evidence type="ECO:0000259" key="6">
    <source>
        <dbReference type="PROSITE" id="PS50089"/>
    </source>
</evidence>
<dbReference type="AlphaFoldDB" id="A0A556TUI6"/>
<dbReference type="PROSITE" id="PS50089">
    <property type="entry name" value="ZF_RING_2"/>
    <property type="match status" value="1"/>
</dbReference>
<dbReference type="PROSITE" id="PS00518">
    <property type="entry name" value="ZF_RING_1"/>
    <property type="match status" value="1"/>
</dbReference>